<evidence type="ECO:0000256" key="2">
    <source>
        <dbReference type="ARBA" id="ARBA00022989"/>
    </source>
</evidence>
<feature type="domain" description="Major facilitator superfamily (MFS) profile" evidence="5">
    <location>
        <begin position="8"/>
        <end position="373"/>
    </location>
</feature>
<feature type="transmembrane region" description="Helical" evidence="4">
    <location>
        <begin position="41"/>
        <end position="62"/>
    </location>
</feature>
<dbReference type="RefSeq" id="WP_170125524.1">
    <property type="nucleotide sequence ID" value="NZ_QGDJ01000017.1"/>
</dbReference>
<dbReference type="InterPro" id="IPR011701">
    <property type="entry name" value="MFS"/>
</dbReference>
<keyword evidence="1 4" id="KW-0812">Transmembrane</keyword>
<dbReference type="EMBL" id="QGDJ01000017">
    <property type="protein sequence ID" value="PWJ12133.1"/>
    <property type="molecule type" value="Genomic_DNA"/>
</dbReference>
<dbReference type="GO" id="GO:0022857">
    <property type="term" value="F:transmembrane transporter activity"/>
    <property type="evidence" value="ECO:0007669"/>
    <property type="project" value="InterPro"/>
</dbReference>
<reference evidence="7 9" key="1">
    <citation type="submission" date="2016-10" db="EMBL/GenBank/DDBJ databases">
        <authorList>
            <person name="Cai Z."/>
        </authorList>
    </citation>
    <scope>NUCLEOTIDE SEQUENCE [LARGE SCALE GENOMIC DNA]</scope>
    <source>
        <strain evidence="7 9">DSM 25227</strain>
    </source>
</reference>
<feature type="transmembrane region" description="Helical" evidence="4">
    <location>
        <begin position="157"/>
        <end position="179"/>
    </location>
</feature>
<dbReference type="PROSITE" id="PS50850">
    <property type="entry name" value="MFS"/>
    <property type="match status" value="1"/>
</dbReference>
<evidence type="ECO:0000259" key="5">
    <source>
        <dbReference type="PROSITE" id="PS50850"/>
    </source>
</evidence>
<feature type="transmembrane region" description="Helical" evidence="4">
    <location>
        <begin position="321"/>
        <end position="342"/>
    </location>
</feature>
<feature type="transmembrane region" description="Helical" evidence="4">
    <location>
        <begin position="289"/>
        <end position="309"/>
    </location>
</feature>
<proteinExistence type="predicted"/>
<organism evidence="7 9">
    <name type="scientific">Jannaschia seohaensis</name>
    <dbReference type="NCBI Taxonomy" id="475081"/>
    <lineage>
        <taxon>Bacteria</taxon>
        <taxon>Pseudomonadati</taxon>
        <taxon>Pseudomonadota</taxon>
        <taxon>Alphaproteobacteria</taxon>
        <taxon>Rhodobacterales</taxon>
        <taxon>Roseobacteraceae</taxon>
        <taxon>Jannaschia</taxon>
    </lineage>
</organism>
<dbReference type="Proteomes" id="UP000245839">
    <property type="component" value="Unassembled WGS sequence"/>
</dbReference>
<dbReference type="SUPFAM" id="SSF103473">
    <property type="entry name" value="MFS general substrate transporter"/>
    <property type="match status" value="1"/>
</dbReference>
<feature type="transmembrane region" description="Helical" evidence="4">
    <location>
        <begin position="263"/>
        <end position="283"/>
    </location>
</feature>
<dbReference type="Proteomes" id="UP000251571">
    <property type="component" value="Unassembled WGS sequence"/>
</dbReference>
<feature type="transmembrane region" description="Helical" evidence="4">
    <location>
        <begin position="348"/>
        <end position="367"/>
    </location>
</feature>
<evidence type="ECO:0000313" key="7">
    <source>
        <dbReference type="EMBL" id="SSA51236.1"/>
    </source>
</evidence>
<dbReference type="InterPro" id="IPR020846">
    <property type="entry name" value="MFS_dom"/>
</dbReference>
<keyword evidence="3 4" id="KW-0472">Membrane</keyword>
<protein>
    <submittedName>
        <fullName evidence="7">Cyanate permease</fullName>
    </submittedName>
</protein>
<gene>
    <name evidence="6" type="ORF">BCF38_11768</name>
    <name evidence="7" type="ORF">SAMN05421539_11768</name>
</gene>
<keyword evidence="2 4" id="KW-1133">Transmembrane helix</keyword>
<evidence type="ECO:0000313" key="6">
    <source>
        <dbReference type="EMBL" id="PWJ12133.1"/>
    </source>
</evidence>
<evidence type="ECO:0000313" key="8">
    <source>
        <dbReference type="Proteomes" id="UP000245839"/>
    </source>
</evidence>
<evidence type="ECO:0000256" key="4">
    <source>
        <dbReference type="SAM" id="Phobius"/>
    </source>
</evidence>
<dbReference type="InterPro" id="IPR036259">
    <property type="entry name" value="MFS_trans_sf"/>
</dbReference>
<feature type="transmembrane region" description="Helical" evidence="4">
    <location>
        <begin position="106"/>
        <end position="124"/>
    </location>
</feature>
<dbReference type="AlphaFoldDB" id="A0A2Y9B3Z8"/>
<feature type="transmembrane region" description="Helical" evidence="4">
    <location>
        <begin position="74"/>
        <end position="100"/>
    </location>
</feature>
<feature type="transmembrane region" description="Helical" evidence="4">
    <location>
        <begin position="207"/>
        <end position="229"/>
    </location>
</feature>
<feature type="transmembrane region" description="Helical" evidence="4">
    <location>
        <begin position="131"/>
        <end position="151"/>
    </location>
</feature>
<accession>A0A2Y9B3Z8</accession>
<dbReference type="EMBL" id="UETC01000017">
    <property type="protein sequence ID" value="SSA51236.1"/>
    <property type="molecule type" value="Genomic_DNA"/>
</dbReference>
<evidence type="ECO:0000256" key="3">
    <source>
        <dbReference type="ARBA" id="ARBA00023136"/>
    </source>
</evidence>
<keyword evidence="8" id="KW-1185">Reference proteome</keyword>
<evidence type="ECO:0000256" key="1">
    <source>
        <dbReference type="ARBA" id="ARBA00022692"/>
    </source>
</evidence>
<reference evidence="6 8" key="2">
    <citation type="submission" date="2018-03" db="EMBL/GenBank/DDBJ databases">
        <title>Genomic Encyclopedia of Archaeal and Bacterial Type Strains, Phase II (KMG-II): from individual species to whole genera.</title>
        <authorList>
            <person name="Goeker M."/>
        </authorList>
    </citation>
    <scope>NUCLEOTIDE SEQUENCE [LARGE SCALE GENOMIC DNA]</scope>
    <source>
        <strain evidence="6 8">DSM 25227</strain>
    </source>
</reference>
<dbReference type="Gene3D" id="1.20.1250.20">
    <property type="entry name" value="MFS general substrate transporter like domains"/>
    <property type="match status" value="1"/>
</dbReference>
<dbReference type="Pfam" id="PF07690">
    <property type="entry name" value="MFS_1"/>
    <property type="match status" value="1"/>
</dbReference>
<name>A0A2Y9B3Z8_9RHOB</name>
<evidence type="ECO:0000313" key="9">
    <source>
        <dbReference type="Proteomes" id="UP000251571"/>
    </source>
</evidence>
<feature type="transmembrane region" description="Helical" evidence="4">
    <location>
        <begin position="235"/>
        <end position="256"/>
    </location>
</feature>
<sequence>MERTSWNLVGLVFLGGLLAAAQFGKIALTLPEVADAFGRPVTGVAFLVSMVGVMGLVLGPMAGGISASLGAGRVFLGGLVLGGAMSLLQAAMPGFGAFAVSRAVEGLAHLGLVVGGPPLMAAAASDRDRPLVMGLWAVFFGASLVISAQLFPSVLAAGGLPMLFAGHGALLLLLAVALWRRVPRGPVSPLRLNPVTVHREIYGSIRAMAPGLGFFCYTFLFVAGVALLPDALGRPGLATVLPLVTLASTLAGGALCRRIAPHHVALLGYGGTALGAALALAGLPGGVELSFAAMGLVPGASFAAIPAWNATEGGRVRATGAIAQLGNLGTVTGTPVLAWVWVGAGAGPLLVLFVAAACLGGALAIWAGGRAHRMRPPPGDLVAGG</sequence>